<dbReference type="EMBL" id="RKHK01000001">
    <property type="protein sequence ID" value="ROR72138.1"/>
    <property type="molecule type" value="Genomic_DNA"/>
</dbReference>
<dbReference type="SUPFAM" id="SSF55811">
    <property type="entry name" value="Nudix"/>
    <property type="match status" value="1"/>
</dbReference>
<dbReference type="InterPro" id="IPR020084">
    <property type="entry name" value="NUDIX_hydrolase_CS"/>
</dbReference>
<dbReference type="RefSeq" id="WP_211336035.1">
    <property type="nucleotide sequence ID" value="NZ_RKHK01000001.1"/>
</dbReference>
<keyword evidence="4" id="KW-1185">Reference proteome</keyword>
<keyword evidence="1" id="KW-0378">Hydrolase</keyword>
<feature type="domain" description="Nudix hydrolase" evidence="2">
    <location>
        <begin position="32"/>
        <end position="164"/>
    </location>
</feature>
<proteinExistence type="predicted"/>
<dbReference type="Pfam" id="PF00293">
    <property type="entry name" value="NUDIX"/>
    <property type="match status" value="1"/>
</dbReference>
<dbReference type="AlphaFoldDB" id="A0A3N2BAB7"/>
<evidence type="ECO:0000313" key="4">
    <source>
        <dbReference type="Proteomes" id="UP000280668"/>
    </source>
</evidence>
<sequence>MNEHSPRPADPRAQRLPGDGWVECSCGARHWGLHGAAGLMLWRAAGAGTVDVVLQHRALWSHHGGTWGLPGGAIATGESALEGAVREATEEAGIDPTGLRVHATRRLTHPDWSYTTVLAEATADQQVSATDPESLDIAWRPLADTADLTLLPAFADSLAELSAMTRRLVLVIDGANVVGSRPDGWWSDRAGAAVALRDHLGTLAAQGLRAADVGLPGERWYPHIVLVTEGRARGVGSVAGVEVIEAPGEGDDTITAQALVHAADPRNEVLVATADRELIGRARQAGARPLSPRLVRH</sequence>
<dbReference type="PANTHER" id="PTHR43222:SF2">
    <property type="entry name" value="NUDIX HYDROLASE 23, CHLOROPLASTIC"/>
    <property type="match status" value="1"/>
</dbReference>
<reference evidence="3 4" key="1">
    <citation type="submission" date="2018-11" db="EMBL/GenBank/DDBJ databases">
        <title>Sequencing the genomes of 1000 actinobacteria strains.</title>
        <authorList>
            <person name="Klenk H.-P."/>
        </authorList>
    </citation>
    <scope>NUCLEOTIDE SEQUENCE [LARGE SCALE GENOMIC DNA]</scope>
    <source>
        <strain evidence="3 4">DSM 11294</strain>
    </source>
</reference>
<dbReference type="PROSITE" id="PS51462">
    <property type="entry name" value="NUDIX"/>
    <property type="match status" value="1"/>
</dbReference>
<evidence type="ECO:0000256" key="1">
    <source>
        <dbReference type="ARBA" id="ARBA00022801"/>
    </source>
</evidence>
<accession>A0A3N2BAB7</accession>
<evidence type="ECO:0000313" key="3">
    <source>
        <dbReference type="EMBL" id="ROR72138.1"/>
    </source>
</evidence>
<organism evidence="3 4">
    <name type="scientific">Bogoriella caseilytica</name>
    <dbReference type="NCBI Taxonomy" id="56055"/>
    <lineage>
        <taxon>Bacteria</taxon>
        <taxon>Bacillati</taxon>
        <taxon>Actinomycetota</taxon>
        <taxon>Actinomycetes</taxon>
        <taxon>Micrococcales</taxon>
        <taxon>Bogoriellaceae</taxon>
        <taxon>Bogoriella</taxon>
    </lineage>
</organism>
<dbReference type="GO" id="GO:0016787">
    <property type="term" value="F:hydrolase activity"/>
    <property type="evidence" value="ECO:0007669"/>
    <property type="project" value="UniProtKB-KW"/>
</dbReference>
<comment type="caution">
    <text evidence="3">The sequence shown here is derived from an EMBL/GenBank/DDBJ whole genome shotgun (WGS) entry which is preliminary data.</text>
</comment>
<dbReference type="CDD" id="cd18877">
    <property type="entry name" value="NUDIX_Hydrolase"/>
    <property type="match status" value="1"/>
</dbReference>
<evidence type="ECO:0000259" key="2">
    <source>
        <dbReference type="PROSITE" id="PS51462"/>
    </source>
</evidence>
<dbReference type="InterPro" id="IPR015797">
    <property type="entry name" value="NUDIX_hydrolase-like_dom_sf"/>
</dbReference>
<dbReference type="PANTHER" id="PTHR43222">
    <property type="entry name" value="NUDIX HYDROLASE 23"/>
    <property type="match status" value="1"/>
</dbReference>
<dbReference type="PROSITE" id="PS00893">
    <property type="entry name" value="NUDIX_BOX"/>
    <property type="match status" value="1"/>
</dbReference>
<dbReference type="InterPro" id="IPR000086">
    <property type="entry name" value="NUDIX_hydrolase_dom"/>
</dbReference>
<protein>
    <submittedName>
        <fullName evidence="3">ADP-ribose pyrophosphatase YjhB (NUDIX family)</fullName>
    </submittedName>
</protein>
<gene>
    <name evidence="3" type="ORF">EDD31_0485</name>
</gene>
<dbReference type="Proteomes" id="UP000280668">
    <property type="component" value="Unassembled WGS sequence"/>
</dbReference>
<dbReference type="Gene3D" id="3.90.79.10">
    <property type="entry name" value="Nucleoside Triphosphate Pyrophosphohydrolase"/>
    <property type="match status" value="1"/>
</dbReference>
<name>A0A3N2BAB7_9MICO</name>